<feature type="coiled-coil region" evidence="2">
    <location>
        <begin position="330"/>
        <end position="357"/>
    </location>
</feature>
<name>A0AAV3P4W3_LITER</name>
<accession>A0AAV3P4W3</accession>
<gene>
    <name evidence="5" type="ORF">LIER_06531</name>
</gene>
<feature type="transmembrane region" description="Helical" evidence="4">
    <location>
        <begin position="12"/>
        <end position="31"/>
    </location>
</feature>
<organism evidence="5 6">
    <name type="scientific">Lithospermum erythrorhizon</name>
    <name type="common">Purple gromwell</name>
    <name type="synonym">Lithospermum officinale var. erythrorhizon</name>
    <dbReference type="NCBI Taxonomy" id="34254"/>
    <lineage>
        <taxon>Eukaryota</taxon>
        <taxon>Viridiplantae</taxon>
        <taxon>Streptophyta</taxon>
        <taxon>Embryophyta</taxon>
        <taxon>Tracheophyta</taxon>
        <taxon>Spermatophyta</taxon>
        <taxon>Magnoliopsida</taxon>
        <taxon>eudicotyledons</taxon>
        <taxon>Gunneridae</taxon>
        <taxon>Pentapetalae</taxon>
        <taxon>asterids</taxon>
        <taxon>lamiids</taxon>
        <taxon>Boraginales</taxon>
        <taxon>Boraginaceae</taxon>
        <taxon>Boraginoideae</taxon>
        <taxon>Lithospermeae</taxon>
        <taxon>Lithospermum</taxon>
    </lineage>
</organism>
<evidence type="ECO:0000256" key="2">
    <source>
        <dbReference type="SAM" id="Coils"/>
    </source>
</evidence>
<keyword evidence="4" id="KW-0812">Transmembrane</keyword>
<feature type="coiled-coil region" evidence="2">
    <location>
        <begin position="150"/>
        <end position="306"/>
    </location>
</feature>
<keyword evidence="1 2" id="KW-0175">Coiled coil</keyword>
<keyword evidence="4" id="KW-1133">Transmembrane helix</keyword>
<evidence type="ECO:0000256" key="4">
    <source>
        <dbReference type="SAM" id="Phobius"/>
    </source>
</evidence>
<proteinExistence type="predicted"/>
<feature type="region of interest" description="Disordered" evidence="3">
    <location>
        <begin position="437"/>
        <end position="456"/>
    </location>
</feature>
<dbReference type="Proteomes" id="UP001454036">
    <property type="component" value="Unassembled WGS sequence"/>
</dbReference>
<keyword evidence="6" id="KW-1185">Reference proteome</keyword>
<sequence length="544" mass="62208">MSKEKRDIRPELLKFAAASVLSLGGIFYSFIRKERSKISSDSQSKGSVGSEKHKLIEVEYGIDLAGIFFPQNISPQENSGENLSPPAKVNGEKDSHLLPEFDELLEDINIHSTETGLLTGEDMDRVGYAQLNRKEYTYAQKDGSGDAQEIQRLRQAIRILKERETDLEIQLLEYYGLKEQETAFVELQNRLKIKNMEARLFSLKLESLQADKKRLEEQVSNHAKVSAELEAAKAQIKLLKRKLKSASERNKEQILALQERARKLQELENKDVEAEHGNIQVELRKLKDLEGETEELRKSNSTLKLEKYELTQKLEYVQLLATSVLDSDEVTVLKEERQSLQQKYENLTKEVEQLQADRCSDVEELVYLRWLNACLRYELRNYQPGPDTTVSRDLSRTLSPKSEEKVKQLILDYASKEGQDEEGRNFLDFDSDQWFTSQNSSHSDSEEESSIDMSSYSKTQTLKKPLVFGKLMRLLQGKDRGEHNRSVSGETSSCVEDLKGRRSGVSPLIDAVSAETDNRDLVKYAETLKVSRNISSRRSIFGSF</sequence>
<protein>
    <submittedName>
        <fullName evidence="5">Non-motor actin binding protein</fullName>
    </submittedName>
</protein>
<reference evidence="5 6" key="1">
    <citation type="submission" date="2024-01" db="EMBL/GenBank/DDBJ databases">
        <title>The complete chloroplast genome sequence of Lithospermum erythrorhizon: insights into the phylogenetic relationship among Boraginaceae species and the maternal lineages of purple gromwells.</title>
        <authorList>
            <person name="Okada T."/>
            <person name="Watanabe K."/>
        </authorList>
    </citation>
    <scope>NUCLEOTIDE SEQUENCE [LARGE SCALE GENOMIC DNA]</scope>
</reference>
<keyword evidence="4" id="KW-0472">Membrane</keyword>
<dbReference type="PANTHER" id="PTHR31342">
    <property type="entry name" value="PROTEIN CHUP1, CHLOROPLASTIC"/>
    <property type="match status" value="1"/>
</dbReference>
<dbReference type="AlphaFoldDB" id="A0AAV3P4W3"/>
<evidence type="ECO:0000313" key="6">
    <source>
        <dbReference type="Proteomes" id="UP001454036"/>
    </source>
</evidence>
<dbReference type="PANTHER" id="PTHR31342:SF4">
    <property type="entry name" value="ACTIN BINDING PROTEIN FAMILY"/>
    <property type="match status" value="1"/>
</dbReference>
<dbReference type="GO" id="GO:0055028">
    <property type="term" value="C:cortical microtubule"/>
    <property type="evidence" value="ECO:0007669"/>
    <property type="project" value="TreeGrafter"/>
</dbReference>
<dbReference type="GO" id="GO:0072699">
    <property type="term" value="P:protein localization to cortical microtubule cytoskeleton"/>
    <property type="evidence" value="ECO:0007669"/>
    <property type="project" value="TreeGrafter"/>
</dbReference>
<dbReference type="InterPro" id="IPR040265">
    <property type="entry name" value="CHUP1/IPGA1-like"/>
</dbReference>
<evidence type="ECO:0000313" key="5">
    <source>
        <dbReference type="EMBL" id="GAA0146619.1"/>
    </source>
</evidence>
<evidence type="ECO:0000256" key="3">
    <source>
        <dbReference type="SAM" id="MobiDB-lite"/>
    </source>
</evidence>
<comment type="caution">
    <text evidence="5">The sequence shown here is derived from an EMBL/GenBank/DDBJ whole genome shotgun (WGS) entry which is preliminary data.</text>
</comment>
<evidence type="ECO:0000256" key="1">
    <source>
        <dbReference type="ARBA" id="ARBA00023054"/>
    </source>
</evidence>
<dbReference type="EMBL" id="BAABME010000958">
    <property type="protein sequence ID" value="GAA0146619.1"/>
    <property type="molecule type" value="Genomic_DNA"/>
</dbReference>